<feature type="transmembrane region" description="Helical" evidence="1">
    <location>
        <begin position="20"/>
        <end position="48"/>
    </location>
</feature>
<evidence type="ECO:0000256" key="1">
    <source>
        <dbReference type="SAM" id="Phobius"/>
    </source>
</evidence>
<accession>A0ABW8YEZ2</accession>
<dbReference type="Proteomes" id="UP001629059">
    <property type="component" value="Unassembled WGS sequence"/>
</dbReference>
<comment type="caution">
    <text evidence="2">The sequence shown here is derived from an EMBL/GenBank/DDBJ whole genome shotgun (WGS) entry which is preliminary data.</text>
</comment>
<sequence length="160" mass="18017">MDNIITYTKKAPVAKTVFGYALVLLGLVLFVTGDIIMGVIMIVLGVGLTTKEGSEINLTSKQYRTIRSVFGITIGNWKSIPAFEYVSVFRTKENQTVRVVTAEATTSSEVILLNLFYNRNKHITFYKTNNKEDAFKVAEHFKLALDIDILDATESEKKWL</sequence>
<gene>
    <name evidence="2" type="ORF">ABS768_14990</name>
</gene>
<evidence type="ECO:0000313" key="2">
    <source>
        <dbReference type="EMBL" id="MFL9838814.1"/>
    </source>
</evidence>
<keyword evidence="3" id="KW-1185">Reference proteome</keyword>
<protein>
    <recommendedName>
        <fullName evidence="4">PH domain-containing protein</fullName>
    </recommendedName>
</protein>
<dbReference type="RefSeq" id="WP_408075762.1">
    <property type="nucleotide sequence ID" value="NZ_JBELQB010000012.1"/>
</dbReference>
<name>A0ABW8YEZ2_9FLAO</name>
<reference evidence="2 3" key="1">
    <citation type="submission" date="2024-06" db="EMBL/GenBank/DDBJ databases">
        <authorList>
            <person name="Kaempfer P."/>
            <person name="Viver T."/>
        </authorList>
    </citation>
    <scope>NUCLEOTIDE SEQUENCE [LARGE SCALE GENOMIC DNA]</scope>
    <source>
        <strain evidence="2 3">ST-75</strain>
    </source>
</reference>
<keyword evidence="1" id="KW-0812">Transmembrane</keyword>
<keyword evidence="1" id="KW-0472">Membrane</keyword>
<organism evidence="2 3">
    <name type="scientific">Flavobacterium rhizophilum</name>
    <dbReference type="NCBI Taxonomy" id="3163296"/>
    <lineage>
        <taxon>Bacteria</taxon>
        <taxon>Pseudomonadati</taxon>
        <taxon>Bacteroidota</taxon>
        <taxon>Flavobacteriia</taxon>
        <taxon>Flavobacteriales</taxon>
        <taxon>Flavobacteriaceae</taxon>
        <taxon>Flavobacterium</taxon>
    </lineage>
</organism>
<dbReference type="EMBL" id="JBELQB010000012">
    <property type="protein sequence ID" value="MFL9838814.1"/>
    <property type="molecule type" value="Genomic_DNA"/>
</dbReference>
<keyword evidence="1" id="KW-1133">Transmembrane helix</keyword>
<proteinExistence type="predicted"/>
<evidence type="ECO:0000313" key="3">
    <source>
        <dbReference type="Proteomes" id="UP001629059"/>
    </source>
</evidence>
<evidence type="ECO:0008006" key="4">
    <source>
        <dbReference type="Google" id="ProtNLM"/>
    </source>
</evidence>